<reference evidence="3 4" key="1">
    <citation type="submission" date="2013-03" db="EMBL/GenBank/DDBJ databases">
        <title>Salinisphaera dokdonensis CL-ES53 Genome Sequencing.</title>
        <authorList>
            <person name="Li C."/>
            <person name="Lai Q."/>
            <person name="Shao Z."/>
        </authorList>
    </citation>
    <scope>NUCLEOTIDE SEQUENCE [LARGE SCALE GENOMIC DNA]</scope>
    <source>
        <strain evidence="3 4">CL-ES53</strain>
    </source>
</reference>
<proteinExistence type="predicted"/>
<dbReference type="Pfam" id="PF06568">
    <property type="entry name" value="YjiS-like"/>
    <property type="match status" value="1"/>
</dbReference>
<comment type="caution">
    <text evidence="3">The sequence shown here is derived from an EMBL/GenBank/DDBJ whole genome shotgun (WGS) entry which is preliminary data.</text>
</comment>
<organism evidence="3 4">
    <name type="scientific">Salinisphaera dokdonensis CL-ES53</name>
    <dbReference type="NCBI Taxonomy" id="1304272"/>
    <lineage>
        <taxon>Bacteria</taxon>
        <taxon>Pseudomonadati</taxon>
        <taxon>Pseudomonadota</taxon>
        <taxon>Gammaproteobacteria</taxon>
        <taxon>Salinisphaerales</taxon>
        <taxon>Salinisphaeraceae</taxon>
        <taxon>Salinisphaera</taxon>
    </lineage>
</organism>
<keyword evidence="1" id="KW-1133">Transmembrane helix</keyword>
<keyword evidence="4" id="KW-1185">Reference proteome</keyword>
<feature type="domain" description="YjiS-like" evidence="2">
    <location>
        <begin position="42"/>
        <end position="75"/>
    </location>
</feature>
<keyword evidence="1" id="KW-0812">Transmembrane</keyword>
<name>A0ABV2B136_9GAMM</name>
<evidence type="ECO:0000259" key="2">
    <source>
        <dbReference type="Pfam" id="PF06568"/>
    </source>
</evidence>
<evidence type="ECO:0000256" key="1">
    <source>
        <dbReference type="SAM" id="Phobius"/>
    </source>
</evidence>
<sequence>MRDVPSHPKRPTVQEIARQKAQFQRLYMPAMPPLWLFAIIGRAVRRWRTRRAVRALLAKDDHILCDLGYSRAQLHRGLRDPKPDEQVMRDCHLTGGR</sequence>
<dbReference type="Proteomes" id="UP001460888">
    <property type="component" value="Unassembled WGS sequence"/>
</dbReference>
<feature type="transmembrane region" description="Helical" evidence="1">
    <location>
        <begin position="26"/>
        <end position="44"/>
    </location>
</feature>
<dbReference type="EMBL" id="APND01000003">
    <property type="protein sequence ID" value="MES1929611.1"/>
    <property type="molecule type" value="Genomic_DNA"/>
</dbReference>
<evidence type="ECO:0000313" key="3">
    <source>
        <dbReference type="EMBL" id="MES1929611.1"/>
    </source>
</evidence>
<gene>
    <name evidence="3" type="ORF">SADO_10154</name>
</gene>
<dbReference type="InterPro" id="IPR009506">
    <property type="entry name" value="YjiS-like"/>
</dbReference>
<keyword evidence="1" id="KW-0472">Membrane</keyword>
<accession>A0ABV2B136</accession>
<evidence type="ECO:0000313" key="4">
    <source>
        <dbReference type="Proteomes" id="UP001460888"/>
    </source>
</evidence>
<protein>
    <recommendedName>
        <fullName evidence="2">YjiS-like domain-containing protein</fullName>
    </recommendedName>
</protein>
<dbReference type="RefSeq" id="WP_353111119.1">
    <property type="nucleotide sequence ID" value="NZ_APND01000003.1"/>
</dbReference>